<dbReference type="EMBL" id="CP031165">
    <property type="protein sequence ID" value="AXV06234.1"/>
    <property type="molecule type" value="Genomic_DNA"/>
</dbReference>
<gene>
    <name evidence="1" type="ORF">DVS28_a1541</name>
</gene>
<evidence type="ECO:0000313" key="2">
    <source>
        <dbReference type="Proteomes" id="UP000264006"/>
    </source>
</evidence>
<name>A0A346XVI7_9ACTN</name>
<evidence type="ECO:0000313" key="1">
    <source>
        <dbReference type="EMBL" id="AXV06234.1"/>
    </source>
</evidence>
<organism evidence="1 2">
    <name type="scientific">Euzebya pacifica</name>
    <dbReference type="NCBI Taxonomy" id="1608957"/>
    <lineage>
        <taxon>Bacteria</taxon>
        <taxon>Bacillati</taxon>
        <taxon>Actinomycetota</taxon>
        <taxon>Nitriliruptoria</taxon>
        <taxon>Euzebyales</taxon>
    </lineage>
</organism>
<reference evidence="1 2" key="1">
    <citation type="submission" date="2018-09" db="EMBL/GenBank/DDBJ databases">
        <title>Complete genome sequence of Euzebya sp. DY32-46 isolated from seawater of Pacific Ocean.</title>
        <authorList>
            <person name="Xu L."/>
            <person name="Wu Y.-H."/>
            <person name="Xu X.-W."/>
        </authorList>
    </citation>
    <scope>NUCLEOTIDE SEQUENCE [LARGE SCALE GENOMIC DNA]</scope>
    <source>
        <strain evidence="1 2">DY32-46</strain>
    </source>
</reference>
<proteinExistence type="predicted"/>
<accession>A0A346XVI7</accession>
<sequence length="62" mass="6971">MRLQVGPHRALGLLGQGHLFDEEWGWRSTGGSPGRSWERLLGSVLATRWVSTVHRGDRCTSR</sequence>
<dbReference type="KEGG" id="euz:DVS28_a1541"/>
<protein>
    <submittedName>
        <fullName evidence="1">Uncharacterized protein</fullName>
    </submittedName>
</protein>
<dbReference type="AlphaFoldDB" id="A0A346XVI7"/>
<keyword evidence="2" id="KW-1185">Reference proteome</keyword>
<dbReference type="Proteomes" id="UP000264006">
    <property type="component" value="Chromosome"/>
</dbReference>